<dbReference type="RefSeq" id="WP_165328273.1">
    <property type="nucleotide sequence ID" value="NZ_CP049109.1"/>
</dbReference>
<sequence length="177" mass="18776">MTRDTGTDWAVRILRGALMLFLLLIGFGVVAMALITVAAGVDPGLFAEIAGQPRDISPTNAYLLFLAAMAGGIVLLLLAVDFVRKLLAVLNSVRAGDPFVPANAVRLHAMARLMLVIVVGGFVLELYAHWIDKRHAVSIGIDSGNPASGLLLVLVLFVLARVFAQGTAMRDDLEGTV</sequence>
<keyword evidence="1" id="KW-1133">Transmembrane helix</keyword>
<accession>A0A6G6Y967</accession>
<name>A0A6G6Y967_9SPHN</name>
<dbReference type="KEGG" id="spzr:G5C33_17195"/>
<keyword evidence="3" id="KW-1185">Reference proteome</keyword>
<evidence type="ECO:0000256" key="1">
    <source>
        <dbReference type="SAM" id="Phobius"/>
    </source>
</evidence>
<evidence type="ECO:0000313" key="2">
    <source>
        <dbReference type="EMBL" id="QIG81347.1"/>
    </source>
</evidence>
<keyword evidence="1" id="KW-0812">Transmembrane</keyword>
<proteinExistence type="predicted"/>
<dbReference type="AlphaFoldDB" id="A0A6G6Y967"/>
<dbReference type="InterPro" id="IPR021354">
    <property type="entry name" value="DUF2975"/>
</dbReference>
<organism evidence="2 3">
    <name type="scientific">Stakelama tenebrarum</name>
    <dbReference type="NCBI Taxonomy" id="2711215"/>
    <lineage>
        <taxon>Bacteria</taxon>
        <taxon>Pseudomonadati</taxon>
        <taxon>Pseudomonadota</taxon>
        <taxon>Alphaproteobacteria</taxon>
        <taxon>Sphingomonadales</taxon>
        <taxon>Sphingomonadaceae</taxon>
        <taxon>Stakelama</taxon>
    </lineage>
</organism>
<evidence type="ECO:0000313" key="3">
    <source>
        <dbReference type="Proteomes" id="UP000501568"/>
    </source>
</evidence>
<dbReference type="Proteomes" id="UP000501568">
    <property type="component" value="Chromosome"/>
</dbReference>
<reference evidence="2 3" key="1">
    <citation type="submission" date="2020-02" db="EMBL/GenBank/DDBJ databases">
        <authorList>
            <person name="Zheng R.K."/>
            <person name="Sun C.M."/>
        </authorList>
    </citation>
    <scope>NUCLEOTIDE SEQUENCE [LARGE SCALE GENOMIC DNA]</scope>
    <source>
        <strain evidence="3">zrk23</strain>
    </source>
</reference>
<feature type="transmembrane region" description="Helical" evidence="1">
    <location>
        <begin position="147"/>
        <end position="164"/>
    </location>
</feature>
<gene>
    <name evidence="2" type="ORF">G5C33_17195</name>
</gene>
<feature type="transmembrane region" description="Helical" evidence="1">
    <location>
        <begin position="61"/>
        <end position="83"/>
    </location>
</feature>
<dbReference type="EMBL" id="CP049109">
    <property type="protein sequence ID" value="QIG81347.1"/>
    <property type="molecule type" value="Genomic_DNA"/>
</dbReference>
<protein>
    <submittedName>
        <fullName evidence="2">DUF2975 domain-containing protein</fullName>
    </submittedName>
</protein>
<keyword evidence="1" id="KW-0472">Membrane</keyword>
<feature type="transmembrane region" description="Helical" evidence="1">
    <location>
        <begin position="104"/>
        <end position="127"/>
    </location>
</feature>
<feature type="transmembrane region" description="Helical" evidence="1">
    <location>
        <begin position="20"/>
        <end position="41"/>
    </location>
</feature>
<dbReference type="Pfam" id="PF11188">
    <property type="entry name" value="DUF2975"/>
    <property type="match status" value="1"/>
</dbReference>